<evidence type="ECO:0000256" key="4">
    <source>
        <dbReference type="ARBA" id="ARBA00022530"/>
    </source>
</evidence>
<dbReference type="FunFam" id="2.170.240.10:FF:000001">
    <property type="entry name" value="Collagen IV alpha 1 chain"/>
    <property type="match status" value="1"/>
</dbReference>
<dbReference type="GO" id="GO:0005581">
    <property type="term" value="C:collagen trimer"/>
    <property type="evidence" value="ECO:0007669"/>
    <property type="project" value="UniProtKB-KW"/>
</dbReference>
<evidence type="ECO:0000313" key="13">
    <source>
        <dbReference type="Proteomes" id="UP001152622"/>
    </source>
</evidence>
<comment type="caution">
    <text evidence="12">The sequence shown here is derived from an EMBL/GenBank/DDBJ whole genome shotgun (WGS) entry which is preliminary data.</text>
</comment>
<evidence type="ECO:0000256" key="10">
    <source>
        <dbReference type="SAM" id="MobiDB-lite"/>
    </source>
</evidence>
<dbReference type="Gene3D" id="2.170.240.10">
    <property type="entry name" value="Collagen IV, non-collagenous"/>
    <property type="match status" value="1"/>
</dbReference>
<dbReference type="PROSITE" id="PS51403">
    <property type="entry name" value="NC1_IV"/>
    <property type="match status" value="1"/>
</dbReference>
<name>A0A9Q1F076_SYNKA</name>
<evidence type="ECO:0000256" key="1">
    <source>
        <dbReference type="ARBA" id="ARBA00003696"/>
    </source>
</evidence>
<dbReference type="Pfam" id="PF01413">
    <property type="entry name" value="C4"/>
    <property type="match status" value="2"/>
</dbReference>
<accession>A0A9Q1F076</accession>
<evidence type="ECO:0000256" key="2">
    <source>
        <dbReference type="ARBA" id="ARBA00004302"/>
    </source>
</evidence>
<keyword evidence="6" id="KW-0677">Repeat</keyword>
<keyword evidence="8" id="KW-0176">Collagen</keyword>
<dbReference type="InterPro" id="IPR001442">
    <property type="entry name" value="Collagen_IV_NC"/>
</dbReference>
<reference evidence="12" key="1">
    <citation type="journal article" date="2023" name="Science">
        <title>Genome structures resolve the early diversification of teleost fishes.</title>
        <authorList>
            <person name="Parey E."/>
            <person name="Louis A."/>
            <person name="Montfort J."/>
            <person name="Bouchez O."/>
            <person name="Roques C."/>
            <person name="Iampietro C."/>
            <person name="Lluch J."/>
            <person name="Castinel A."/>
            <person name="Donnadieu C."/>
            <person name="Desvignes T."/>
            <person name="Floi Bucao C."/>
            <person name="Jouanno E."/>
            <person name="Wen M."/>
            <person name="Mejri S."/>
            <person name="Dirks R."/>
            <person name="Jansen H."/>
            <person name="Henkel C."/>
            <person name="Chen W.J."/>
            <person name="Zahm M."/>
            <person name="Cabau C."/>
            <person name="Klopp C."/>
            <person name="Thompson A.W."/>
            <person name="Robinson-Rechavi M."/>
            <person name="Braasch I."/>
            <person name="Lecointre G."/>
            <person name="Bobe J."/>
            <person name="Postlethwait J.H."/>
            <person name="Berthelot C."/>
            <person name="Roest Crollius H."/>
            <person name="Guiguen Y."/>
        </authorList>
    </citation>
    <scope>NUCLEOTIDE SEQUENCE</scope>
    <source>
        <strain evidence="12">WJC10195</strain>
    </source>
</reference>
<dbReference type="InterPro" id="IPR050938">
    <property type="entry name" value="Collagen_Structural_Proteins"/>
</dbReference>
<dbReference type="EMBL" id="JAINUF010000010">
    <property type="protein sequence ID" value="KAJ8348477.1"/>
    <property type="molecule type" value="Genomic_DNA"/>
</dbReference>
<dbReference type="SMART" id="SM00111">
    <property type="entry name" value="C4"/>
    <property type="match status" value="2"/>
</dbReference>
<feature type="compositionally biased region" description="Gly residues" evidence="10">
    <location>
        <begin position="424"/>
        <end position="433"/>
    </location>
</feature>
<dbReference type="GO" id="GO:0005604">
    <property type="term" value="C:basement membrane"/>
    <property type="evidence" value="ECO:0007669"/>
    <property type="project" value="UniProtKB-SubCell"/>
</dbReference>
<evidence type="ECO:0000256" key="9">
    <source>
        <dbReference type="ARBA" id="ARBA00023157"/>
    </source>
</evidence>
<keyword evidence="9" id="KW-1015">Disulfide bond</keyword>
<evidence type="ECO:0000259" key="11">
    <source>
        <dbReference type="PROSITE" id="PS51403"/>
    </source>
</evidence>
<evidence type="ECO:0000256" key="5">
    <source>
        <dbReference type="ARBA" id="ARBA00022729"/>
    </source>
</evidence>
<dbReference type="InterPro" id="IPR008160">
    <property type="entry name" value="Collagen"/>
</dbReference>
<comment type="subcellular location">
    <subcellularLocation>
        <location evidence="2">Secreted</location>
        <location evidence="2">Extracellular space</location>
        <location evidence="2">Extracellular matrix</location>
        <location evidence="2">Basement membrane</location>
    </subcellularLocation>
</comment>
<evidence type="ECO:0000313" key="12">
    <source>
        <dbReference type="EMBL" id="KAJ8348477.1"/>
    </source>
</evidence>
<feature type="compositionally biased region" description="Gly residues" evidence="10">
    <location>
        <begin position="511"/>
        <end position="520"/>
    </location>
</feature>
<gene>
    <name evidence="12" type="ORF">SKAU_G00270660</name>
</gene>
<feature type="domain" description="Collagen IV NC1" evidence="11">
    <location>
        <begin position="624"/>
        <end position="848"/>
    </location>
</feature>
<keyword evidence="3" id="KW-0964">Secreted</keyword>
<evidence type="ECO:0000256" key="8">
    <source>
        <dbReference type="ARBA" id="ARBA00023119"/>
    </source>
</evidence>
<dbReference type="AlphaFoldDB" id="A0A9Q1F076"/>
<keyword evidence="4" id="KW-0272">Extracellular matrix</keyword>
<proteinExistence type="predicted"/>
<dbReference type="GO" id="GO:0005201">
    <property type="term" value="F:extracellular matrix structural constituent"/>
    <property type="evidence" value="ECO:0007669"/>
    <property type="project" value="InterPro"/>
</dbReference>
<keyword evidence="13" id="KW-1185">Reference proteome</keyword>
<protein>
    <recommendedName>
        <fullName evidence="11">Collagen IV NC1 domain-containing protein</fullName>
    </recommendedName>
</protein>
<keyword evidence="5" id="KW-0732">Signal</keyword>
<comment type="function">
    <text evidence="1">Type IV collagen is the major structural component of glomerular basement membranes (GBM), forming a 'chicken-wire' meshwork together with laminins, proteoglycans and entactin/nidogen.</text>
</comment>
<feature type="compositionally biased region" description="Gly residues" evidence="10">
    <location>
        <begin position="368"/>
        <end position="377"/>
    </location>
</feature>
<feature type="region of interest" description="Disordered" evidence="10">
    <location>
        <begin position="337"/>
        <end position="624"/>
    </location>
</feature>
<dbReference type="SUPFAM" id="SSF56436">
    <property type="entry name" value="C-type lectin-like"/>
    <property type="match status" value="2"/>
</dbReference>
<evidence type="ECO:0000256" key="6">
    <source>
        <dbReference type="ARBA" id="ARBA00022737"/>
    </source>
</evidence>
<dbReference type="OrthoDB" id="10071882at2759"/>
<evidence type="ECO:0000256" key="7">
    <source>
        <dbReference type="ARBA" id="ARBA00022869"/>
    </source>
</evidence>
<feature type="compositionally biased region" description="Low complexity" evidence="10">
    <location>
        <begin position="556"/>
        <end position="573"/>
    </location>
</feature>
<organism evidence="12 13">
    <name type="scientific">Synaphobranchus kaupii</name>
    <name type="common">Kaup's arrowtooth eel</name>
    <dbReference type="NCBI Taxonomy" id="118154"/>
    <lineage>
        <taxon>Eukaryota</taxon>
        <taxon>Metazoa</taxon>
        <taxon>Chordata</taxon>
        <taxon>Craniata</taxon>
        <taxon>Vertebrata</taxon>
        <taxon>Euteleostomi</taxon>
        <taxon>Actinopterygii</taxon>
        <taxon>Neopterygii</taxon>
        <taxon>Teleostei</taxon>
        <taxon>Anguilliformes</taxon>
        <taxon>Synaphobranchidae</taxon>
        <taxon>Synaphobranchus</taxon>
    </lineage>
</organism>
<evidence type="ECO:0000256" key="3">
    <source>
        <dbReference type="ARBA" id="ARBA00022525"/>
    </source>
</evidence>
<dbReference type="Pfam" id="PF01391">
    <property type="entry name" value="Collagen"/>
    <property type="match status" value="2"/>
</dbReference>
<dbReference type="PANTHER" id="PTHR37456">
    <property type="entry name" value="SI:CH211-266K2.1"/>
    <property type="match status" value="1"/>
</dbReference>
<dbReference type="Proteomes" id="UP001152622">
    <property type="component" value="Chromosome 10"/>
</dbReference>
<feature type="compositionally biased region" description="Gly residues" evidence="10">
    <location>
        <begin position="475"/>
        <end position="484"/>
    </location>
</feature>
<keyword evidence="7" id="KW-0084">Basement membrane</keyword>
<dbReference type="InterPro" id="IPR036954">
    <property type="entry name" value="Collagen_IV_NC_sf"/>
</dbReference>
<dbReference type="PANTHER" id="PTHR37456:SF6">
    <property type="entry name" value="COLLAGEN ALPHA-1(XXIII) CHAIN-LIKE ISOFORM X2"/>
    <property type="match status" value="1"/>
</dbReference>
<sequence>MGLMEAQDPKVMQVFLGSLEAVERQVLLLSVPRVPLDLLDPQDLLVLQGTLGDLERRVTPELQDWTSQGCQETEGALVSLGHQDLWAHLDLRPGESEMGCQDFLVPKETQVRLDHQVLREARGLVRVLDSPAQKVTMVFLGGRGAQGDQRENQALQAEEGFQDRKERLVSQVIPDIQGWTANQGYQDLQVPKEILELQVCQEEAVDPDRKAVPEIQDTQVPLVGRELQDYPDPLACPDSPVPLATLGLRVTPAPLGLDRQEDLEPRVTQVSLDSRGVQEERERLVTLVCPDCLVDLESRGTLGSPDKMVGQALQVQRDLMEVQVPQVWMEPLVDQESRDATGAQGDAGLPGGGHSGAPGLPGLPGPKGDLGPGGLPGTPGYPGPKGDAGFPGQPGTPGSIGPAGAPGQSQVGPKGNPGAPGFPGKPGGPGSVGPQGPPGPGGYRGEKGAVGAPGAPGYSGAKGDRGAPGFSGSPGNPGGSGLKGDVGLPGVPGFPGAKGLSGIPGSPGTAGEPGGSGHPGLPGDPGPVAAPIVLKGDRGLDGSPGLPGGRGPAGPPGLNGLSGSPGSPGDTGPEGPPGFNGPSGRKGESGPAGGPGSPGFPGPPGPDGTQGPPGLPGSSSGAHGFLITRHSQSVDVPPCPEGTSLVYDGYSLLYVQGNERAHGQDLGTAGSCLRRFSTMPFMFCNINNVCNFASRNDYSYWLSTPQPMPMNMAPITGNTIKPFISRCTVCEAPAMVIAVHSQTVQLPSCPRNWEPLWIGYSFMMHTSAGAEGSGQALASPGSCLEEFRSAPFIECHGRGTCNYYGNSYSFWLATVELNDMFRTPPSETLKEGNLRTRVSRCVVCIKRT</sequence>
<dbReference type="InterPro" id="IPR016187">
    <property type="entry name" value="CTDL_fold"/>
</dbReference>
<feature type="compositionally biased region" description="Low complexity" evidence="10">
    <location>
        <begin position="607"/>
        <end position="621"/>
    </location>
</feature>